<dbReference type="EMBL" id="NAJN01000016">
    <property type="protein sequence ID" value="TKA81715.1"/>
    <property type="molecule type" value="Genomic_DNA"/>
</dbReference>
<comment type="caution">
    <text evidence="2">The sequence shown here is derived from an EMBL/GenBank/DDBJ whole genome shotgun (WGS) entry which is preliminary data.</text>
</comment>
<feature type="compositionally biased region" description="Low complexity" evidence="1">
    <location>
        <begin position="170"/>
        <end position="187"/>
    </location>
</feature>
<reference evidence="2 3" key="1">
    <citation type="submission" date="2017-03" db="EMBL/GenBank/DDBJ databases">
        <title>Genomes of endolithic fungi from Antarctica.</title>
        <authorList>
            <person name="Coleine C."/>
            <person name="Masonjones S."/>
            <person name="Stajich J.E."/>
        </authorList>
    </citation>
    <scope>NUCLEOTIDE SEQUENCE [LARGE SCALE GENOMIC DNA]</scope>
    <source>
        <strain evidence="2 3">CCFEE 5187</strain>
    </source>
</reference>
<sequence>MTGSALFPSDEIDEGYNSSDGRRRSSGSEATADFGGLKYRRSGDLATTSACVSKNIRIRKRKGKRSGAEASRQLATTAVHLKIHPRPANISESRQILRVLQRFGDVVMFKNLRYEPLVPAPNTALAMYREAESAKNLLRASPLVFTLEPVEGSGAALEREPEASQEEPPEAASEGSGAAAPTTTAIPPTGPLSMASGQGKWGNFNSLPPQTRRLSTTHSPQYRILSAQPPPPPSLQSSQPTPKLALRSSPPLESVAREFHVSVTSSTMNHADYISRERFHGPFQIDTKSAIQEDLAKRVPLNMLGISDIGIMHPSLNPNKPERIVSKQRVKDRTRKSLRRLWEEALEEGIGDGIGDGRDM</sequence>
<dbReference type="Proteomes" id="UP000308768">
    <property type="component" value="Unassembled WGS sequence"/>
</dbReference>
<protein>
    <submittedName>
        <fullName evidence="2">Uncharacterized protein</fullName>
    </submittedName>
</protein>
<keyword evidence="3" id="KW-1185">Reference proteome</keyword>
<accession>A0A4U0Y2A8</accession>
<gene>
    <name evidence="2" type="ORF">B0A49_00604</name>
</gene>
<proteinExistence type="predicted"/>
<evidence type="ECO:0000313" key="2">
    <source>
        <dbReference type="EMBL" id="TKA81715.1"/>
    </source>
</evidence>
<organism evidence="2 3">
    <name type="scientific">Cryomyces minteri</name>
    <dbReference type="NCBI Taxonomy" id="331657"/>
    <lineage>
        <taxon>Eukaryota</taxon>
        <taxon>Fungi</taxon>
        <taxon>Dikarya</taxon>
        <taxon>Ascomycota</taxon>
        <taxon>Pezizomycotina</taxon>
        <taxon>Dothideomycetes</taxon>
        <taxon>Dothideomycetes incertae sedis</taxon>
        <taxon>Cryomyces</taxon>
    </lineage>
</organism>
<feature type="compositionally biased region" description="Polar residues" evidence="1">
    <location>
        <begin position="203"/>
        <end position="220"/>
    </location>
</feature>
<dbReference type="OrthoDB" id="5367448at2759"/>
<evidence type="ECO:0000256" key="1">
    <source>
        <dbReference type="SAM" id="MobiDB-lite"/>
    </source>
</evidence>
<feature type="region of interest" description="Disordered" evidence="1">
    <location>
        <begin position="153"/>
        <end position="251"/>
    </location>
</feature>
<evidence type="ECO:0000313" key="3">
    <source>
        <dbReference type="Proteomes" id="UP000308768"/>
    </source>
</evidence>
<name>A0A4U0Y2A8_9PEZI</name>
<dbReference type="AlphaFoldDB" id="A0A4U0Y2A8"/>
<feature type="region of interest" description="Disordered" evidence="1">
    <location>
        <begin position="1"/>
        <end position="33"/>
    </location>
</feature>